<comment type="caution">
    <text evidence="1">Lacks conserved residue(s) required for the propagation of feature annotation.</text>
</comment>
<gene>
    <name evidence="4" type="ORF">ElyMa_006928000</name>
</gene>
<protein>
    <recommendedName>
        <fullName evidence="3">EGF-like domain-containing protein</fullName>
    </recommendedName>
</protein>
<evidence type="ECO:0000256" key="2">
    <source>
        <dbReference type="SAM" id="MobiDB-lite"/>
    </source>
</evidence>
<dbReference type="PROSITE" id="PS01186">
    <property type="entry name" value="EGF_2"/>
    <property type="match status" value="1"/>
</dbReference>
<dbReference type="Proteomes" id="UP000762676">
    <property type="component" value="Unassembled WGS sequence"/>
</dbReference>
<reference evidence="4 5" key="1">
    <citation type="journal article" date="2021" name="Elife">
        <title>Chloroplast acquisition without the gene transfer in kleptoplastic sea slugs, Plakobranchus ocellatus.</title>
        <authorList>
            <person name="Maeda T."/>
            <person name="Takahashi S."/>
            <person name="Yoshida T."/>
            <person name="Shimamura S."/>
            <person name="Takaki Y."/>
            <person name="Nagai Y."/>
            <person name="Toyoda A."/>
            <person name="Suzuki Y."/>
            <person name="Arimoto A."/>
            <person name="Ishii H."/>
            <person name="Satoh N."/>
            <person name="Nishiyama T."/>
            <person name="Hasebe M."/>
            <person name="Maruyama T."/>
            <person name="Minagawa J."/>
            <person name="Obokata J."/>
            <person name="Shigenobu S."/>
        </authorList>
    </citation>
    <scope>NUCLEOTIDE SEQUENCE [LARGE SCALE GENOMIC DNA]</scope>
</reference>
<dbReference type="PROSITE" id="PS50026">
    <property type="entry name" value="EGF_3"/>
    <property type="match status" value="1"/>
</dbReference>
<accession>A0AAV4JGR5</accession>
<feature type="region of interest" description="Disordered" evidence="2">
    <location>
        <begin position="1"/>
        <end position="52"/>
    </location>
</feature>
<keyword evidence="5" id="KW-1185">Reference proteome</keyword>
<sequence>MPRQPANSHFNPPTAASTLQHPRQPATSRVNPLTAASSRQQPRQPANSHVHPLTAATIRFESVRSGHEEASLAIDDIVVTQSSACDMQHIPLLPSRPKPATTTGPEPTPLSPDRGHGSAANVDTSGCDIYCVNWISCRLLKSKAVECECEVGYSGTRCDQLDSSSDYLSGTASTTVSTTASTATMTTTSKLSGRSGDFSGRPNPGENRALEAEGKTSNRKEK</sequence>
<evidence type="ECO:0000313" key="5">
    <source>
        <dbReference type="Proteomes" id="UP000762676"/>
    </source>
</evidence>
<organism evidence="4 5">
    <name type="scientific">Elysia marginata</name>
    <dbReference type="NCBI Taxonomy" id="1093978"/>
    <lineage>
        <taxon>Eukaryota</taxon>
        <taxon>Metazoa</taxon>
        <taxon>Spiralia</taxon>
        <taxon>Lophotrochozoa</taxon>
        <taxon>Mollusca</taxon>
        <taxon>Gastropoda</taxon>
        <taxon>Heterobranchia</taxon>
        <taxon>Euthyneura</taxon>
        <taxon>Panpulmonata</taxon>
        <taxon>Sacoglossa</taxon>
        <taxon>Placobranchoidea</taxon>
        <taxon>Plakobranchidae</taxon>
        <taxon>Elysia</taxon>
    </lineage>
</organism>
<dbReference type="AlphaFoldDB" id="A0AAV4JGR5"/>
<name>A0AAV4JGR5_9GAST</name>
<keyword evidence="1" id="KW-1015">Disulfide bond</keyword>
<keyword evidence="1" id="KW-0245">EGF-like domain</keyword>
<evidence type="ECO:0000256" key="1">
    <source>
        <dbReference type="PROSITE-ProRule" id="PRU00076"/>
    </source>
</evidence>
<dbReference type="Gene3D" id="2.10.25.10">
    <property type="entry name" value="Laminin"/>
    <property type="match status" value="1"/>
</dbReference>
<evidence type="ECO:0000313" key="4">
    <source>
        <dbReference type="EMBL" id="GFS21570.1"/>
    </source>
</evidence>
<proteinExistence type="predicted"/>
<feature type="compositionally biased region" description="Polar residues" evidence="2">
    <location>
        <begin position="1"/>
        <end position="47"/>
    </location>
</feature>
<feature type="domain" description="EGF-like" evidence="3">
    <location>
        <begin position="123"/>
        <end position="159"/>
    </location>
</feature>
<evidence type="ECO:0000259" key="3">
    <source>
        <dbReference type="PROSITE" id="PS50026"/>
    </source>
</evidence>
<feature type="disulfide bond" evidence="1">
    <location>
        <begin position="127"/>
        <end position="137"/>
    </location>
</feature>
<feature type="region of interest" description="Disordered" evidence="2">
    <location>
        <begin position="181"/>
        <end position="222"/>
    </location>
</feature>
<dbReference type="PROSITE" id="PS00022">
    <property type="entry name" value="EGF_1"/>
    <property type="match status" value="1"/>
</dbReference>
<comment type="caution">
    <text evidence="4">The sequence shown here is derived from an EMBL/GenBank/DDBJ whole genome shotgun (WGS) entry which is preliminary data.</text>
</comment>
<dbReference type="EMBL" id="BMAT01013861">
    <property type="protein sequence ID" value="GFS21570.1"/>
    <property type="molecule type" value="Genomic_DNA"/>
</dbReference>
<dbReference type="InterPro" id="IPR000742">
    <property type="entry name" value="EGF"/>
</dbReference>
<feature type="region of interest" description="Disordered" evidence="2">
    <location>
        <begin position="90"/>
        <end position="119"/>
    </location>
</feature>
<feature type="disulfide bond" evidence="1">
    <location>
        <begin position="149"/>
        <end position="158"/>
    </location>
</feature>
<feature type="compositionally biased region" description="Basic and acidic residues" evidence="2">
    <location>
        <begin position="208"/>
        <end position="222"/>
    </location>
</feature>